<accession>A0ABD1LVD3</accession>
<dbReference type="InterPro" id="IPR003959">
    <property type="entry name" value="ATPase_AAA_core"/>
</dbReference>
<evidence type="ECO:0000313" key="2">
    <source>
        <dbReference type="EMBL" id="KAL2327510.1"/>
    </source>
</evidence>
<sequence length="104" mass="11358">MAGSRSSSNNGLPLAKVKQWPILGGREDQISMVKRALKNRANILLHGPEGCGKTMFVHAIANETTQPFYELLGKVGSKESVKIYASQLVARALCDDEDTHSVEF</sequence>
<keyword evidence="3" id="KW-1185">Reference proteome</keyword>
<evidence type="ECO:0000259" key="1">
    <source>
        <dbReference type="Pfam" id="PF00004"/>
    </source>
</evidence>
<name>A0ABD1LVD3_9FABA</name>
<comment type="caution">
    <text evidence="2">The sequence shown here is derived from an EMBL/GenBank/DDBJ whole genome shotgun (WGS) entry which is preliminary data.</text>
</comment>
<evidence type="ECO:0000313" key="3">
    <source>
        <dbReference type="Proteomes" id="UP001603857"/>
    </source>
</evidence>
<dbReference type="InterPro" id="IPR027417">
    <property type="entry name" value="P-loop_NTPase"/>
</dbReference>
<gene>
    <name evidence="2" type="ORF">Fmac_020937</name>
</gene>
<feature type="domain" description="ATPase AAA-type core" evidence="1">
    <location>
        <begin position="43"/>
        <end position="73"/>
    </location>
</feature>
<dbReference type="EMBL" id="JBGMDY010000007">
    <property type="protein sequence ID" value="KAL2327510.1"/>
    <property type="molecule type" value="Genomic_DNA"/>
</dbReference>
<dbReference type="Pfam" id="PF00004">
    <property type="entry name" value="AAA"/>
    <property type="match status" value="1"/>
</dbReference>
<reference evidence="2 3" key="1">
    <citation type="submission" date="2024-08" db="EMBL/GenBank/DDBJ databases">
        <title>Insights into the chromosomal genome structure of Flemingia macrophylla.</title>
        <authorList>
            <person name="Ding Y."/>
            <person name="Zhao Y."/>
            <person name="Bi W."/>
            <person name="Wu M."/>
            <person name="Zhao G."/>
            <person name="Gong Y."/>
            <person name="Li W."/>
            <person name="Zhang P."/>
        </authorList>
    </citation>
    <scope>NUCLEOTIDE SEQUENCE [LARGE SCALE GENOMIC DNA]</scope>
    <source>
        <strain evidence="2">DYQJB</strain>
        <tissue evidence="2">Leaf</tissue>
    </source>
</reference>
<organism evidence="2 3">
    <name type="scientific">Flemingia macrophylla</name>
    <dbReference type="NCBI Taxonomy" id="520843"/>
    <lineage>
        <taxon>Eukaryota</taxon>
        <taxon>Viridiplantae</taxon>
        <taxon>Streptophyta</taxon>
        <taxon>Embryophyta</taxon>
        <taxon>Tracheophyta</taxon>
        <taxon>Spermatophyta</taxon>
        <taxon>Magnoliopsida</taxon>
        <taxon>eudicotyledons</taxon>
        <taxon>Gunneridae</taxon>
        <taxon>Pentapetalae</taxon>
        <taxon>rosids</taxon>
        <taxon>fabids</taxon>
        <taxon>Fabales</taxon>
        <taxon>Fabaceae</taxon>
        <taxon>Papilionoideae</taxon>
        <taxon>50 kb inversion clade</taxon>
        <taxon>NPAAA clade</taxon>
        <taxon>indigoferoid/millettioid clade</taxon>
        <taxon>Phaseoleae</taxon>
        <taxon>Flemingia</taxon>
    </lineage>
</organism>
<dbReference type="AlphaFoldDB" id="A0ABD1LVD3"/>
<proteinExistence type="predicted"/>
<dbReference type="Proteomes" id="UP001603857">
    <property type="component" value="Unassembled WGS sequence"/>
</dbReference>
<dbReference type="Gene3D" id="3.40.50.300">
    <property type="entry name" value="P-loop containing nucleotide triphosphate hydrolases"/>
    <property type="match status" value="1"/>
</dbReference>
<dbReference type="SUPFAM" id="SSF52540">
    <property type="entry name" value="P-loop containing nucleoside triphosphate hydrolases"/>
    <property type="match status" value="1"/>
</dbReference>
<protein>
    <recommendedName>
        <fullName evidence="1">ATPase AAA-type core domain-containing protein</fullName>
    </recommendedName>
</protein>